<dbReference type="PANTHER" id="PTHR47957:SF3">
    <property type="entry name" value="ATP-DEPENDENT HELICASE HRQ1"/>
    <property type="match status" value="1"/>
</dbReference>
<dbReference type="EMBL" id="JAYGIE010000040">
    <property type="protein sequence ID" value="MEA5477846.1"/>
    <property type="molecule type" value="Genomic_DNA"/>
</dbReference>
<dbReference type="GO" id="GO:0004386">
    <property type="term" value="F:helicase activity"/>
    <property type="evidence" value="ECO:0007669"/>
    <property type="project" value="UniProtKB-KW"/>
</dbReference>
<evidence type="ECO:0000313" key="6">
    <source>
        <dbReference type="Proteomes" id="UP001301388"/>
    </source>
</evidence>
<sequence length="916" mass="102884">MPNPSDRPIDYAAIARSVMKPSAQQPAWLVEGQAIYAPNHAQGIGKITAILGDRLIAKFPNYSVPVIITNWQEAINRQEILPASSQEITAEIIREQEIYDVSEEDIAKIPHPEFREIAINFQASLAAIRVTESTEGEAQGLPVDLPSILQEALREQGYTHLWSHQIQSLEAMRNGKDVLLATPTASGKTLSFLPAILETCIQDPQATALLIFPLKALAIDQMSKLEVIAKLMGLHSGMMTGDMPKAERLKLFTPQAPQILCISPDLLHYQLNRIRYRQDWQTWRDLLTRLRYVVIDEAHTYRGSFGGHFANLMRRLRLAVDRLEGNSDRIQYVLATATIGNPIELTERITERSDRLVYINRSGARAAGRTILCLNPTARTNTEASRLILEWLERGLSGIVFCNTRVGAKSLLALMNAELERQKRGHLKASLALFYGSLRSDRRNQIIESVKQNKVRVIFATSALEAGIDLPELDCCLIKGYPGSLMSFYQRIGRAGRHQHGLVVFLPSLGDPLDYYYGSNPHMLLEGEVERALCNPNYHSILSKYLRCAASESMIPASEVKQRFGDNAGNIADELLKQKALRINEKSGDLFTHDRPHNSVNLRGATQDSVMLVDGNTNQELEELSLLQAYREVFPNAIYAMQSNDGNLQYYRSRSLDLESKQASLIPIDSEPKLRTQATQDMTIKPLEPLREPRLVSLNLKVSKLRLTLSWAEITNHVTGYNLISKVRTITCSHPRCSRYHQPMQSDICSACSKPTRLAEITEVEEENLFDVAYTTHYQAPVLRIEMNLELSEPLQEYANKLKQQIENQFGNDIPSELISLFQTNPADLALHSICHQIGIAVPLLVLSDRQDLNSYCDTDNNRVNTLKTFAYFFDTTDGGNGTCEELFDRFESFAVQAAQLVEACNCQYGCPRATA</sequence>
<accession>A0ABU5TID3</accession>
<keyword evidence="2" id="KW-0067">ATP-binding</keyword>
<dbReference type="PROSITE" id="PS51192">
    <property type="entry name" value="HELICASE_ATP_BIND_1"/>
    <property type="match status" value="1"/>
</dbReference>
<feature type="domain" description="Helicase C-terminal" evidence="4">
    <location>
        <begin position="383"/>
        <end position="542"/>
    </location>
</feature>
<dbReference type="InterPro" id="IPR011545">
    <property type="entry name" value="DEAD/DEAH_box_helicase_dom"/>
</dbReference>
<dbReference type="SUPFAM" id="SSF52540">
    <property type="entry name" value="P-loop containing nucleoside triphosphate hydrolases"/>
    <property type="match status" value="1"/>
</dbReference>
<dbReference type="Gene3D" id="3.40.50.300">
    <property type="entry name" value="P-loop containing nucleotide triphosphate hydrolases"/>
    <property type="match status" value="2"/>
</dbReference>
<proteinExistence type="predicted"/>
<dbReference type="PANTHER" id="PTHR47957">
    <property type="entry name" value="ATP-DEPENDENT HELICASE HRQ1"/>
    <property type="match status" value="1"/>
</dbReference>
<dbReference type="SMART" id="SM00487">
    <property type="entry name" value="DEXDc"/>
    <property type="match status" value="1"/>
</dbReference>
<dbReference type="InterPro" id="IPR027417">
    <property type="entry name" value="P-loop_NTPase"/>
</dbReference>
<dbReference type="Proteomes" id="UP001301388">
    <property type="component" value="Unassembled WGS sequence"/>
</dbReference>
<keyword evidence="1" id="KW-0547">Nucleotide-binding</keyword>
<evidence type="ECO:0000313" key="5">
    <source>
        <dbReference type="EMBL" id="MEA5477846.1"/>
    </source>
</evidence>
<dbReference type="Pfam" id="PF00271">
    <property type="entry name" value="Helicase_C"/>
    <property type="match status" value="1"/>
</dbReference>
<organism evidence="5 6">
    <name type="scientific">Pseudanabaena galeata UHCC 0370</name>
    <dbReference type="NCBI Taxonomy" id="3110310"/>
    <lineage>
        <taxon>Bacteria</taxon>
        <taxon>Bacillati</taxon>
        <taxon>Cyanobacteriota</taxon>
        <taxon>Cyanophyceae</taxon>
        <taxon>Pseudanabaenales</taxon>
        <taxon>Pseudanabaenaceae</taxon>
        <taxon>Pseudanabaena</taxon>
    </lineage>
</organism>
<evidence type="ECO:0000256" key="1">
    <source>
        <dbReference type="ARBA" id="ARBA00022741"/>
    </source>
</evidence>
<protein>
    <submittedName>
        <fullName evidence="5">DEAD/DEAH box helicase</fullName>
    </submittedName>
</protein>
<name>A0ABU5TID3_9CYAN</name>
<reference evidence="5 6" key="1">
    <citation type="submission" date="2023-12" db="EMBL/GenBank/DDBJ databases">
        <title>Baltic Sea Cyanobacteria.</title>
        <authorList>
            <person name="Delbaje E."/>
            <person name="Fewer D.P."/>
            <person name="Shishido T.K."/>
        </authorList>
    </citation>
    <scope>NUCLEOTIDE SEQUENCE [LARGE SCALE GENOMIC DNA]</scope>
    <source>
        <strain evidence="5 6">UHCC 0370</strain>
    </source>
</reference>
<dbReference type="Pfam" id="PF00270">
    <property type="entry name" value="DEAD"/>
    <property type="match status" value="1"/>
</dbReference>
<dbReference type="RefSeq" id="WP_323261456.1">
    <property type="nucleotide sequence ID" value="NZ_JAYGIE010000040.1"/>
</dbReference>
<dbReference type="InterPro" id="IPR014001">
    <property type="entry name" value="Helicase_ATP-bd"/>
</dbReference>
<gene>
    <name evidence="5" type="ORF">VB774_09455</name>
</gene>
<dbReference type="SMART" id="SM00490">
    <property type="entry name" value="HELICc"/>
    <property type="match status" value="1"/>
</dbReference>
<evidence type="ECO:0000256" key="2">
    <source>
        <dbReference type="ARBA" id="ARBA00022840"/>
    </source>
</evidence>
<keyword evidence="5" id="KW-0378">Hydrolase</keyword>
<dbReference type="Pfam" id="PF09369">
    <property type="entry name" value="MZB"/>
    <property type="match status" value="1"/>
</dbReference>
<keyword evidence="6" id="KW-1185">Reference proteome</keyword>
<keyword evidence="5" id="KW-0347">Helicase</keyword>
<dbReference type="PROSITE" id="PS51194">
    <property type="entry name" value="HELICASE_CTER"/>
    <property type="match status" value="1"/>
</dbReference>
<dbReference type="InterPro" id="IPR001650">
    <property type="entry name" value="Helicase_C-like"/>
</dbReference>
<evidence type="ECO:0000259" key="3">
    <source>
        <dbReference type="PROSITE" id="PS51192"/>
    </source>
</evidence>
<evidence type="ECO:0000259" key="4">
    <source>
        <dbReference type="PROSITE" id="PS51194"/>
    </source>
</evidence>
<dbReference type="InterPro" id="IPR018973">
    <property type="entry name" value="MZB"/>
</dbReference>
<feature type="domain" description="Helicase ATP-binding" evidence="3">
    <location>
        <begin position="169"/>
        <end position="357"/>
    </location>
</feature>
<comment type="caution">
    <text evidence="5">The sequence shown here is derived from an EMBL/GenBank/DDBJ whole genome shotgun (WGS) entry which is preliminary data.</text>
</comment>